<sequence length="2890" mass="329570">MMEGKGSRENRTTRHDCGFTDVVFSWSLEQIFNENLYRDKVEKIPDTFESVVRYFNSYIFPFLEETRAQLCSSMEVISRAPYGEVIAFDESKPYGEKLYDIKIDYWRSRYSCRSKESYKTLPGDILVLADSKPETVSDLQRMGRTWTFATVTSIVDDENEDDSSSTSFKVKASVDPDVGDGLRKSLFVVFLINVTPSKRIWRSLHKYGNTKVIQEILCADSVIEKACDLCSVESEYLWDENCAVIRSSTLNESQTQAVVACLRLMHCNHKSVVKLIWGPPGTGKTKTVSVMLFTLFRMECRILTCAPTNVAITQVASKVLRMLKDSFQAECETNDSFCSLGDILLFGNKERLKVGAELEEIYLDYRVRQLAGCFGPLTGWRHCFSSMIDFLENCVSQYHIFVENELIKIKEKNDENETKGIECLSTKDMNFPKSFIKFVRERFRATVSPLRNCVSNFCTHIPKSYILEHNFEKMVYLISSLNSFGALLEDVNVSSDELEELFSDVVGEDFPGSLEGIRYMLHERRSECLSVLRILWNSLSQLKLPSVMNYGAIKDFCFQTASLIFCTASSSYKLHSIPMKPLSILVVDEAAQLKECESTIPLQLPGIRHAVLIGDVCQLPAMVESKASDEAGLGRSLFERLSSLGHSKNLLNMQYRMHPSISFFPNANFYHNQILDAPNVKMKNYERQYLPGKMFGPYSFINVLFGREEFDDMGRSRKNMIEVALVLKLLQNLHSAWIRSKQNLSVGVISPYSAQVVAIQEKLGHKYENSDGFAVKVKSIDGFQGGEEDIIILSTVRSNSGGSFEFISNQQRTNVALTRARHCLWILGNERILLSSESVWEALVRDAKNRRCFYNADDDKDLAKAILEVKKEFDQLDDLLNGDNTLFKNARWKVLFSDIFFKSFKRLASIRTKKSVLSLLLKLASGWRPKKRKVDSLCGGSSQTLKQFKVEGLYVVCSIDIIKESRFLQVLRVWDVLPLEDIPKLEKRLHDIFAKYTDDFINRCKEKSLEGDLEIPKTWLTSSNIVRFKNLTDNDTEEDLTGAASEARSYVENSKVSESLLLMKFYSLSSSVVNYLLSNRDGKELDLPFEVTDEELQIILFPRSTFVLGRSGTGKTTVLTMKLFERERLHLMLMERLHGVQNDSLLHGKQKSGVGEDVEETKRETLRQLFVTVSPKLCHAVKQHISNLKRSLYGENSSTESSSIDVEDIDDTVQFKDIPDSFVDVPSKAYPLVITFHKFLMMLDGTLGESYFERFHEARKLYGGEIRSLKSVILETFIRNNEVTYDKFSSLYWPHFNTQLTKKLDSSRVFTEIISYIKGGPRAMEASDGKLSREDYIQFSERRVSRLSTQKSEKVYDIFLNYEKMKTENGEFDLADLVIDLHLRLQEERYKGDKVDFVYIDEVQDLTMSQIALFKYICRNVEEGFIFSGDTAQTIARGIDFRFQEIRSLFYNKFLLESRSSIKDGRKEKGQLSDIFNLSHNFRTHAGVLKLSQSIMELLYHFFPNSVDVLNPETSLIYGEPPVLLESENNENAIISIFGSSGNIGHMAGFGAEQVILVRDDVSRKEIYSLVGKQALVLTILECKGLEFQDVLLYNFFGCSPLKNQWRVIYGYMREQNLLDSTSSHSFPSFTEAKHNVLCSELKQLYVAITRTRQRLWICENVEDHSKPMFDYWKKKCLIQVRQLDDSLAQAMQAGSSPEEWKSTGIKLFFEHNYEMATMCFEKAGDTIWERRSKAASLKANADRMRGSNPLEANKMLREAAEIFEDIGRADSAAKCFSELGEYERAGKIYLEKCGESELERAAECFSLAGCYELAADVYARGNFLAECLSACTKGKLFDRGLQYIHYWKQNAAAVYSLKLRTKEIENMEQEFLEHSARLYHQLKDNKSMMKFVKAFLSMDLIRDFLRSLGCLDELLSLEEESGNFLEAANIAKFTGNILLEADLQGKAGCFKKASTLILSYVLANSLWSSGSKGWPLKDVSQKRDLLAKAKSIAKNEPSHIYEFVCTEADIFACESNLHLLNQHLIASRIQNNVTGEILCARKILDAHLHSNSSKYSWDNEFVLDLVKHAEDRISENSISVETLVYFWNHWKDRIICIFNFLGCIEMQETKYRNYGEFCLSYLGVRKQIENLHTKYLLLNPDAFWVRELDDRILQRSGKLTFIDVRHLVSTARNYWCSELLSTGIKVLEHLGALHDLSVKNAMLIFHRSRCLAHIYEVAKFLLESEVLNRRYHDKKVLQKFLTLSTDNFFGYIFPLDWQESLNENMFSLRATEASRSLLSEIVLENIASGIKLTYGQIGRVAVVSLGSVTLNSDVREKVSRRFDGDSQWKAFMDTLFGNVISDVPHGSLPGTNNEVQSNISLLFRFCGALMETYGANWRSEDDYISPPCFMYLLESLLLMLSYYQGYFFSTKSSFVEWFMWQRDNTKQYFIVERDVKIPRERIFKFAVDVIMQLLQNKNDTIAWIRKSNIDAKGYRALVLRLVVMLCLLHVNFGHLLNLIVDLPGRNYITEQLPREFFDVLWPRRKRKNVDVNVLAEALQKIGNPLVIVSTGKDCSKFVCRDAIFVDLRANPCREDVIRILFPKKIKISESHTGAVDNEHPNSSRGGLCAESCDQGKHSTLPSSEIVSSVAEAQDHNELKLQMNFDRAWKMLEAFRADTEKSGPSAESFAVIKVNVEELTDLFAAMRSVCLQSTVYNKDKQLLAGIDCCLDELRLLLAAYLIEMEIGDNISTIRETYNRLLSMKQKVEPFLKLLQALNCDEKGNFKAEVPSNSDDSIMKGNFKAEVPSNSDDSIMKALESGDTRKPGDGLLQQDGKTCDGALEAHDASGGQGDEEGNSKAEEPSVSGKSTGTAQKAVVDETENPGDKQKTDKKKANKKKKNKGKGGRKNK</sequence>
<dbReference type="FunFam" id="3.40.50.300:FF:000326">
    <property type="entry name" value="P-loop containing nucleoside triphosphate hydrolase"/>
    <property type="match status" value="1"/>
</dbReference>
<evidence type="ECO:0000256" key="5">
    <source>
        <dbReference type="PROSITE-ProRule" id="PRU00560"/>
    </source>
</evidence>
<dbReference type="InterPro" id="IPR039904">
    <property type="entry name" value="TRANK1"/>
</dbReference>
<reference evidence="8 9" key="1">
    <citation type="journal article" date="2020" name="Nat. Commun.">
        <title>Genome of Tripterygium wilfordii and identification of cytochrome P450 involved in triptolide biosynthesis.</title>
        <authorList>
            <person name="Tu L."/>
            <person name="Su P."/>
            <person name="Zhang Z."/>
            <person name="Gao L."/>
            <person name="Wang J."/>
            <person name="Hu T."/>
            <person name="Zhou J."/>
            <person name="Zhang Y."/>
            <person name="Zhao Y."/>
            <person name="Liu Y."/>
            <person name="Song Y."/>
            <person name="Tong Y."/>
            <person name="Lu Y."/>
            <person name="Yang J."/>
            <person name="Xu C."/>
            <person name="Jia M."/>
            <person name="Peters R.J."/>
            <person name="Huang L."/>
            <person name="Gao W."/>
        </authorList>
    </citation>
    <scope>NUCLEOTIDE SEQUENCE [LARGE SCALE GENOMIC DNA]</scope>
    <source>
        <strain evidence="9">cv. XIE 37</strain>
        <tissue evidence="8">Leaf</tissue>
    </source>
</reference>
<keyword evidence="3 5" id="KW-0347">Helicase</keyword>
<evidence type="ECO:0000313" key="9">
    <source>
        <dbReference type="Proteomes" id="UP000593562"/>
    </source>
</evidence>
<dbReference type="Gene3D" id="3.40.50.300">
    <property type="entry name" value="P-loop containing nucleotide triphosphate hydrolases"/>
    <property type="match status" value="4"/>
</dbReference>
<dbReference type="OrthoDB" id="3156807at2759"/>
<evidence type="ECO:0000259" key="7">
    <source>
        <dbReference type="PROSITE" id="PS51198"/>
    </source>
</evidence>
<dbReference type="SUPFAM" id="SSF52540">
    <property type="entry name" value="P-loop containing nucleoside triphosphate hydrolases"/>
    <property type="match status" value="2"/>
</dbReference>
<dbReference type="CDD" id="cd18808">
    <property type="entry name" value="SF1_C_Upf1"/>
    <property type="match status" value="1"/>
</dbReference>
<dbReference type="Pfam" id="PF13087">
    <property type="entry name" value="AAA_12"/>
    <property type="match status" value="1"/>
</dbReference>
<feature type="binding site" evidence="5">
    <location>
        <begin position="1109"/>
        <end position="1116"/>
    </location>
    <ligand>
        <name>ATP</name>
        <dbReference type="ChEBI" id="CHEBI:30616"/>
    </ligand>
</feature>
<dbReference type="GO" id="GO:0016787">
    <property type="term" value="F:hydrolase activity"/>
    <property type="evidence" value="ECO:0007669"/>
    <property type="project" value="UniProtKB-UniRule"/>
</dbReference>
<feature type="domain" description="UvrD-like helicase ATP-binding" evidence="7">
    <location>
        <begin position="1088"/>
        <end position="1485"/>
    </location>
</feature>
<dbReference type="PANTHER" id="PTHR21529:SF4">
    <property type="entry name" value="TPR AND ANKYRIN REPEAT-CONTAINING PROTEIN 1"/>
    <property type="match status" value="1"/>
</dbReference>
<protein>
    <recommendedName>
        <fullName evidence="7">UvrD-like helicase ATP-binding domain-containing protein</fullName>
    </recommendedName>
</protein>
<feature type="compositionally biased region" description="Basic residues" evidence="6">
    <location>
        <begin position="2870"/>
        <end position="2890"/>
    </location>
</feature>
<keyword evidence="1 5" id="KW-0547">Nucleotide-binding</keyword>
<evidence type="ECO:0000256" key="4">
    <source>
        <dbReference type="ARBA" id="ARBA00022840"/>
    </source>
</evidence>
<organism evidence="8 9">
    <name type="scientific">Tripterygium wilfordii</name>
    <name type="common">Thunder God vine</name>
    <dbReference type="NCBI Taxonomy" id="458696"/>
    <lineage>
        <taxon>Eukaryota</taxon>
        <taxon>Viridiplantae</taxon>
        <taxon>Streptophyta</taxon>
        <taxon>Embryophyta</taxon>
        <taxon>Tracheophyta</taxon>
        <taxon>Spermatophyta</taxon>
        <taxon>Magnoliopsida</taxon>
        <taxon>eudicotyledons</taxon>
        <taxon>Gunneridae</taxon>
        <taxon>Pentapetalae</taxon>
        <taxon>rosids</taxon>
        <taxon>fabids</taxon>
        <taxon>Celastrales</taxon>
        <taxon>Celastraceae</taxon>
        <taxon>Tripterygium</taxon>
    </lineage>
</organism>
<dbReference type="PANTHER" id="PTHR21529">
    <property type="entry name" value="MAMMARY TURMOR VIRUS RECEPTOR HOMOLOG 1, 2 MTVR1, 2"/>
    <property type="match status" value="1"/>
</dbReference>
<accession>A0A7J7DMS2</accession>
<gene>
    <name evidence="8" type="ORF">HS088_TW05G00236</name>
</gene>
<evidence type="ECO:0000256" key="1">
    <source>
        <dbReference type="ARBA" id="ARBA00022741"/>
    </source>
</evidence>
<dbReference type="InParanoid" id="A0A7J7DMS2"/>
<dbReference type="EMBL" id="JAAARO010000005">
    <property type="protein sequence ID" value="KAF5747514.1"/>
    <property type="molecule type" value="Genomic_DNA"/>
</dbReference>
<name>A0A7J7DMS2_TRIWF</name>
<dbReference type="Proteomes" id="UP000593562">
    <property type="component" value="Unassembled WGS sequence"/>
</dbReference>
<dbReference type="InterPro" id="IPR045529">
    <property type="entry name" value="DUF6469"/>
</dbReference>
<evidence type="ECO:0000256" key="2">
    <source>
        <dbReference type="ARBA" id="ARBA00022801"/>
    </source>
</evidence>
<feature type="region of interest" description="Disordered" evidence="6">
    <location>
        <begin position="2783"/>
        <end position="2890"/>
    </location>
</feature>
<dbReference type="Pfam" id="PF13086">
    <property type="entry name" value="AAA_11"/>
    <property type="match status" value="1"/>
</dbReference>
<dbReference type="GO" id="GO:0005524">
    <property type="term" value="F:ATP binding"/>
    <property type="evidence" value="ECO:0007669"/>
    <property type="project" value="UniProtKB-UniRule"/>
</dbReference>
<dbReference type="Pfam" id="PF00580">
    <property type="entry name" value="UvrD-helicase"/>
    <property type="match status" value="1"/>
</dbReference>
<keyword evidence="9" id="KW-1185">Reference proteome</keyword>
<evidence type="ECO:0000313" key="8">
    <source>
        <dbReference type="EMBL" id="KAF5747514.1"/>
    </source>
</evidence>
<dbReference type="InterPro" id="IPR047187">
    <property type="entry name" value="SF1_C_Upf1"/>
</dbReference>
<keyword evidence="2 5" id="KW-0378">Hydrolase</keyword>
<dbReference type="InterPro" id="IPR041677">
    <property type="entry name" value="DNA2/NAM7_AAA_11"/>
</dbReference>
<dbReference type="InterPro" id="IPR041679">
    <property type="entry name" value="DNA2/NAM7-like_C"/>
</dbReference>
<dbReference type="InterPro" id="IPR027417">
    <property type="entry name" value="P-loop_NTPase"/>
</dbReference>
<evidence type="ECO:0000256" key="6">
    <source>
        <dbReference type="SAM" id="MobiDB-lite"/>
    </source>
</evidence>
<dbReference type="GO" id="GO:0004386">
    <property type="term" value="F:helicase activity"/>
    <property type="evidence" value="ECO:0007669"/>
    <property type="project" value="UniProtKB-UniRule"/>
</dbReference>
<proteinExistence type="predicted"/>
<dbReference type="GO" id="GO:0005694">
    <property type="term" value="C:chromosome"/>
    <property type="evidence" value="ECO:0007669"/>
    <property type="project" value="UniProtKB-ARBA"/>
</dbReference>
<dbReference type="PROSITE" id="PS51198">
    <property type="entry name" value="UVRD_HELICASE_ATP_BIND"/>
    <property type="match status" value="1"/>
</dbReference>
<keyword evidence="4 5" id="KW-0067">ATP-binding</keyword>
<evidence type="ECO:0000256" key="3">
    <source>
        <dbReference type="ARBA" id="ARBA00022806"/>
    </source>
</evidence>
<dbReference type="InterPro" id="IPR014016">
    <property type="entry name" value="UvrD-like_ATP-bd"/>
</dbReference>
<dbReference type="Pfam" id="PF20073">
    <property type="entry name" value="DUF6469"/>
    <property type="match status" value="1"/>
</dbReference>
<comment type="caution">
    <text evidence="8">The sequence shown here is derived from an EMBL/GenBank/DDBJ whole genome shotgun (WGS) entry which is preliminary data.</text>
</comment>